<dbReference type="EMBL" id="KM220816">
    <property type="protein sequence ID" value="AIN81159.1"/>
    <property type="molecule type" value="mRNA"/>
</dbReference>
<dbReference type="IntAct" id="A0A088QF47">
    <property type="interactions" value="1"/>
</dbReference>
<sequence>MSLYHSIVALGSSSGSVGFKVKHQDSKVCWSSRPSLKWVQLVTGCVKLEDCRTSFPKLADIMDFGVKKEVICTALLYEDFHRHLPMRKPPISEKNR</sequence>
<reference evidence="1" key="1">
    <citation type="journal article" date="2014" name="Cell Host Microbe">
        <title>Convergent targeting of a common host protein-network by pathogen effectors from three kingdoms of life.</title>
        <authorList>
            <person name="Wessling R."/>
            <person name="Epple P.M."/>
            <person name="Altmann S."/>
            <person name="He Y."/>
            <person name="Yang L."/>
            <person name="McDonald N."/>
            <person name="Wiley K."/>
            <person name="Bader K.C."/>
            <person name="Glaesser C."/>
            <person name="Mukhtar M.S."/>
            <person name="Haigis S."/>
            <person name="Ghamsari L."/>
            <person name="Stephens A.E."/>
            <person name="Ecker J.R."/>
            <person name="Vidal M."/>
            <person name="Jones J.D.G."/>
            <person name="Mayer K.F.X."/>
            <person name="Ver Loren van Themaat E."/>
            <person name="Schulze-Lefert P."/>
            <person name="Dangl J.L."/>
            <person name="Panstruga R."/>
            <person name="Braun P."/>
        </authorList>
    </citation>
    <scope>NUCLEOTIDE SEQUENCE</scope>
</reference>
<protein>
    <submittedName>
        <fullName evidence="1">Effector protein OEC113</fullName>
    </submittedName>
</protein>
<feature type="non-terminal residue" evidence="1">
    <location>
        <position position="1"/>
    </location>
</feature>
<name>A0A088QF47_9PEZI</name>
<proteinExistence type="evidence at transcript level"/>
<organism evidence="1">
    <name type="scientific">Golovinomyces orontii</name>
    <dbReference type="NCBI Taxonomy" id="62715"/>
    <lineage>
        <taxon>Eukaryota</taxon>
        <taxon>Fungi</taxon>
        <taxon>Dikarya</taxon>
        <taxon>Ascomycota</taxon>
        <taxon>Pezizomycotina</taxon>
        <taxon>Leotiomycetes</taxon>
        <taxon>Erysiphales</taxon>
        <taxon>Erysiphaceae</taxon>
        <taxon>Golovinomyces</taxon>
    </lineage>
</organism>
<gene>
    <name evidence="1" type="primary">OEC113</name>
</gene>
<evidence type="ECO:0000313" key="1">
    <source>
        <dbReference type="EMBL" id="AIN81159.1"/>
    </source>
</evidence>
<dbReference type="AlphaFoldDB" id="A0A088QF47"/>
<accession>A0A088QF47</accession>